<name>A0AAQ1UHA6_9BACT</name>
<evidence type="ECO:0000256" key="1">
    <source>
        <dbReference type="SAM" id="SignalP"/>
    </source>
</evidence>
<feature type="chain" id="PRO_5042841526" evidence="1">
    <location>
        <begin position="27"/>
        <end position="737"/>
    </location>
</feature>
<dbReference type="Gene3D" id="1.50.10.10">
    <property type="match status" value="1"/>
</dbReference>
<gene>
    <name evidence="2" type="ORF">NCTC13063_01336</name>
</gene>
<evidence type="ECO:0000313" key="2">
    <source>
        <dbReference type="EMBL" id="SUB80058.1"/>
    </source>
</evidence>
<dbReference type="AlphaFoldDB" id="A0AAQ1UHA6"/>
<dbReference type="InterPro" id="IPR012341">
    <property type="entry name" value="6hp_glycosidase-like_sf"/>
</dbReference>
<comment type="caution">
    <text evidence="2">The sequence shown here is derived from an EMBL/GenBank/DDBJ whole genome shotgun (WGS) entry which is preliminary data.</text>
</comment>
<dbReference type="EMBL" id="UGTJ01000001">
    <property type="protein sequence ID" value="SUB80058.1"/>
    <property type="molecule type" value="Genomic_DNA"/>
</dbReference>
<dbReference type="GO" id="GO:0005975">
    <property type="term" value="P:carbohydrate metabolic process"/>
    <property type="evidence" value="ECO:0007669"/>
    <property type="project" value="InterPro"/>
</dbReference>
<evidence type="ECO:0000313" key="3">
    <source>
        <dbReference type="Proteomes" id="UP000255283"/>
    </source>
</evidence>
<dbReference type="GO" id="GO:0004553">
    <property type="term" value="F:hydrolase activity, hydrolyzing O-glycosyl compounds"/>
    <property type="evidence" value="ECO:0007669"/>
    <property type="project" value="TreeGrafter"/>
</dbReference>
<dbReference type="Proteomes" id="UP000255283">
    <property type="component" value="Unassembled WGS sequence"/>
</dbReference>
<feature type="signal peptide" evidence="1">
    <location>
        <begin position="1"/>
        <end position="26"/>
    </location>
</feature>
<dbReference type="PANTHER" id="PTHR11051:SF8">
    <property type="entry name" value="PROTEIN-GLUCOSYLGALACTOSYLHYDROXYLYSINE GLUCOSIDASE"/>
    <property type="match status" value="1"/>
</dbReference>
<dbReference type="PANTHER" id="PTHR11051">
    <property type="entry name" value="GLYCOSYL HYDROLASE-RELATED"/>
    <property type="match status" value="1"/>
</dbReference>
<proteinExistence type="predicted"/>
<protein>
    <submittedName>
        <fullName evidence="2">Trehalose and maltose hydrolases (Possible phosphorylases)</fullName>
    </submittedName>
</protein>
<dbReference type="InterPro" id="IPR008928">
    <property type="entry name" value="6-hairpin_glycosidase_sf"/>
</dbReference>
<accession>A0AAQ1UHA6</accession>
<keyword evidence="1" id="KW-0732">Signal</keyword>
<keyword evidence="2" id="KW-0378">Hydrolase</keyword>
<organism evidence="2 3">
    <name type="scientific">Segatella buccae</name>
    <dbReference type="NCBI Taxonomy" id="28126"/>
    <lineage>
        <taxon>Bacteria</taxon>
        <taxon>Pseudomonadati</taxon>
        <taxon>Bacteroidota</taxon>
        <taxon>Bacteroidia</taxon>
        <taxon>Bacteroidales</taxon>
        <taxon>Prevotellaceae</taxon>
        <taxon>Segatella</taxon>
    </lineage>
</organism>
<sequence>MHFKRTMKRNLLITAAILLAATLSAASPKAGKSGIDRRLVVGRNNPLVQMVDTMAALTVGNGHIALTVDATGLQTFPEHYRNGTPLGTMSDWGWHAFPNTEGYRPEETLADHNFHRGRGDELYAVQFRQPGRQKEASDYFRANPHRLHLGCMGFSFDSPKEVKNIKQLLDLWNGEIKSHFTHEGKAYDVKTFCLPHRDKFVTNIKAQGGCTLRFRVPYPTGAHTDDGCNWASGTNIRMEIANHELGNLTLAVSIDTTTYYVRFTWTGRVKLAIPHFNELCLTTPKNDFTLAWEFLPEKPKTEPAPTKSQGHWKLLPATTSFTTLEQQAAAHWNQFWSKGGIVDFSRVPDSRARELERRVVLSQYLLAVNDGGNTPPQETGLTYNSWFGKFHLEMTWWHLAPFALWGHPELLDRCLSWYTTAEPMAREIARRQGFKGVRWMKMTDPSATEAPSNVGSYLIWQQPHLIYLAELLYRAAPTAEEKEQVVEKYGRLVEETADFMADFAELDNRHGRYILRGCIPAQETLNADSVVNPPFELNYWQWGLTAAQRWRERQRRPRQPLWDDIIARLSPLADQDGVYLTAETAPLPTGRAEQTDNPKGIDRFASDHPMPLGALGMLPASRLVDKAKMHKTFRWIADNWNWQKTWGWDYPMTAMCAARLGLKEQAVNTLLMNRQKNTYLANGHNYQDNRLRIYLPGNGGLLTAIAMMAAGWDGAKGRNPGFPDGWDVRWEGLLPMP</sequence>
<reference evidence="2 3" key="1">
    <citation type="submission" date="2018-06" db="EMBL/GenBank/DDBJ databases">
        <authorList>
            <consortium name="Pathogen Informatics"/>
            <person name="Doyle S."/>
        </authorList>
    </citation>
    <scope>NUCLEOTIDE SEQUENCE [LARGE SCALE GENOMIC DNA]</scope>
    <source>
        <strain evidence="2 3">NCTC13063</strain>
    </source>
</reference>
<dbReference type="Gene3D" id="2.70.98.50">
    <property type="entry name" value="putative glycoside hydrolase family protein from bacillus halodurans"/>
    <property type="match status" value="1"/>
</dbReference>
<dbReference type="SUPFAM" id="SSF48208">
    <property type="entry name" value="Six-hairpin glycosidases"/>
    <property type="match status" value="1"/>
</dbReference>